<organism evidence="6 7">
    <name type="scientific">Eucalyptus globulus</name>
    <name type="common">Tasmanian blue gum</name>
    <dbReference type="NCBI Taxonomy" id="34317"/>
    <lineage>
        <taxon>Eukaryota</taxon>
        <taxon>Viridiplantae</taxon>
        <taxon>Streptophyta</taxon>
        <taxon>Embryophyta</taxon>
        <taxon>Tracheophyta</taxon>
        <taxon>Spermatophyta</taxon>
        <taxon>Magnoliopsida</taxon>
        <taxon>eudicotyledons</taxon>
        <taxon>Gunneridae</taxon>
        <taxon>Pentapetalae</taxon>
        <taxon>rosids</taxon>
        <taxon>malvids</taxon>
        <taxon>Myrtales</taxon>
        <taxon>Myrtaceae</taxon>
        <taxon>Myrtoideae</taxon>
        <taxon>Eucalypteae</taxon>
        <taxon>Eucalyptus</taxon>
    </lineage>
</organism>
<reference evidence="6 7" key="1">
    <citation type="submission" date="2024-11" db="EMBL/GenBank/DDBJ databases">
        <title>Chromosome-level genome assembly of Eucalyptus globulus Labill. provides insights into its genome evolution.</title>
        <authorList>
            <person name="Li X."/>
        </authorList>
    </citation>
    <scope>NUCLEOTIDE SEQUENCE [LARGE SCALE GENOMIC DNA]</scope>
    <source>
        <strain evidence="6">CL2024</strain>
        <tissue evidence="6">Fresh tender leaves</tissue>
    </source>
</reference>
<dbReference type="InterPro" id="IPR034088">
    <property type="entry name" value="Pla_a_1-like"/>
</dbReference>
<dbReference type="InterPro" id="IPR006501">
    <property type="entry name" value="Pectinesterase_inhib_dom"/>
</dbReference>
<dbReference type="PANTHER" id="PTHR35357">
    <property type="entry name" value="OS02G0537100 PROTEIN"/>
    <property type="match status" value="1"/>
</dbReference>
<dbReference type="Proteomes" id="UP001634007">
    <property type="component" value="Unassembled WGS sequence"/>
</dbReference>
<evidence type="ECO:0000256" key="3">
    <source>
        <dbReference type="ARBA" id="ARBA00038471"/>
    </source>
</evidence>
<evidence type="ECO:0000313" key="7">
    <source>
        <dbReference type="Proteomes" id="UP001634007"/>
    </source>
</evidence>
<feature type="domain" description="Pectinesterase inhibitor" evidence="5">
    <location>
        <begin position="23"/>
        <end position="174"/>
    </location>
</feature>
<accession>A0ABD3KS74</accession>
<dbReference type="AlphaFoldDB" id="A0ABD3KS74"/>
<keyword evidence="7" id="KW-1185">Reference proteome</keyword>
<dbReference type="FunFam" id="1.20.140.40:FF:000002">
    <property type="entry name" value="Putative invertase inhibitor"/>
    <property type="match status" value="1"/>
</dbReference>
<dbReference type="NCBIfam" id="TIGR01614">
    <property type="entry name" value="PME_inhib"/>
    <property type="match status" value="1"/>
</dbReference>
<feature type="chain" id="PRO_5044754647" description="Pectinesterase inhibitor domain-containing protein" evidence="4">
    <location>
        <begin position="21"/>
        <end position="183"/>
    </location>
</feature>
<dbReference type="PANTHER" id="PTHR35357:SF17">
    <property type="entry name" value="PECTINESTERASE INHIBITOR 12"/>
    <property type="match status" value="1"/>
</dbReference>
<comment type="similarity">
    <text evidence="3">Belongs to the PMEI family.</text>
</comment>
<evidence type="ECO:0000256" key="4">
    <source>
        <dbReference type="SAM" id="SignalP"/>
    </source>
</evidence>
<dbReference type="Pfam" id="PF04043">
    <property type="entry name" value="PMEI"/>
    <property type="match status" value="1"/>
</dbReference>
<dbReference type="GO" id="GO:0005576">
    <property type="term" value="C:extracellular region"/>
    <property type="evidence" value="ECO:0007669"/>
    <property type="project" value="UniProtKB-ARBA"/>
</dbReference>
<evidence type="ECO:0000313" key="6">
    <source>
        <dbReference type="EMBL" id="KAL3742640.1"/>
    </source>
</evidence>
<evidence type="ECO:0000256" key="1">
    <source>
        <dbReference type="ARBA" id="ARBA00022729"/>
    </source>
</evidence>
<evidence type="ECO:0000256" key="2">
    <source>
        <dbReference type="ARBA" id="ARBA00023157"/>
    </source>
</evidence>
<dbReference type="InterPro" id="IPR035513">
    <property type="entry name" value="Invertase/methylesterase_inhib"/>
</dbReference>
<dbReference type="Gene3D" id="1.20.140.40">
    <property type="entry name" value="Invertase/pectin methylesterase inhibitor family protein"/>
    <property type="match status" value="1"/>
</dbReference>
<gene>
    <name evidence="6" type="ORF">ACJRO7_018024</name>
</gene>
<keyword evidence="1 4" id="KW-0732">Signal</keyword>
<sequence length="183" mass="20288">MSPRPFVSLLLIFFLRAASADGRSTNIIHETCKKCAREDPNVSYKFCVASLESNPYSHCADLRGLGLISVKLLRHNVTRTRSYTEKLLKSEEMDPSVRACLEDCLELYSDAVPTLAEAIRAYKDERYEDTNINLSSVMNAPTTCEDGFSEKGAGSPLAKRNKDSFQLSAVALSIVTMLSRSSH</sequence>
<proteinExistence type="inferred from homology"/>
<feature type="signal peptide" evidence="4">
    <location>
        <begin position="1"/>
        <end position="20"/>
    </location>
</feature>
<protein>
    <recommendedName>
        <fullName evidence="5">Pectinesterase inhibitor domain-containing protein</fullName>
    </recommendedName>
</protein>
<evidence type="ECO:0000259" key="5">
    <source>
        <dbReference type="SMART" id="SM00856"/>
    </source>
</evidence>
<dbReference type="SMART" id="SM00856">
    <property type="entry name" value="PMEI"/>
    <property type="match status" value="1"/>
</dbReference>
<dbReference type="SUPFAM" id="SSF101148">
    <property type="entry name" value="Plant invertase/pectin methylesterase inhibitor"/>
    <property type="match status" value="1"/>
</dbReference>
<name>A0ABD3KS74_EUCGL</name>
<keyword evidence="2" id="KW-1015">Disulfide bond</keyword>
<dbReference type="CDD" id="cd15795">
    <property type="entry name" value="PMEI-Pla_a_1_like"/>
    <property type="match status" value="1"/>
</dbReference>
<dbReference type="EMBL" id="JBJKBG010000004">
    <property type="protein sequence ID" value="KAL3742640.1"/>
    <property type="molecule type" value="Genomic_DNA"/>
</dbReference>
<comment type="caution">
    <text evidence="6">The sequence shown here is derived from an EMBL/GenBank/DDBJ whole genome shotgun (WGS) entry which is preliminary data.</text>
</comment>